<feature type="binding site" evidence="8">
    <location>
        <position position="56"/>
    </location>
    <ligand>
        <name>GTP</name>
        <dbReference type="ChEBI" id="CHEBI:37565"/>
    </ligand>
</feature>
<dbReference type="InterPro" id="IPR013482">
    <property type="entry name" value="Molybde_CF_guanTrfase"/>
</dbReference>
<evidence type="ECO:0000256" key="5">
    <source>
        <dbReference type="ARBA" id="ARBA00022842"/>
    </source>
</evidence>
<dbReference type="HAMAP" id="MF_00316">
    <property type="entry name" value="MobA"/>
    <property type="match status" value="1"/>
</dbReference>
<evidence type="ECO:0000256" key="6">
    <source>
        <dbReference type="ARBA" id="ARBA00023134"/>
    </source>
</evidence>
<comment type="catalytic activity">
    <reaction evidence="8">
        <text>Mo-molybdopterin + GTP + H(+) = Mo-molybdopterin guanine dinucleotide + diphosphate</text>
        <dbReference type="Rhea" id="RHEA:34243"/>
        <dbReference type="ChEBI" id="CHEBI:15378"/>
        <dbReference type="ChEBI" id="CHEBI:33019"/>
        <dbReference type="ChEBI" id="CHEBI:37565"/>
        <dbReference type="ChEBI" id="CHEBI:71302"/>
        <dbReference type="ChEBI" id="CHEBI:71310"/>
        <dbReference type="EC" id="2.7.7.77"/>
    </reaction>
</comment>
<dbReference type="RefSeq" id="WP_309799131.1">
    <property type="nucleotide sequence ID" value="NZ_JAVDPW010000010.1"/>
</dbReference>
<keyword evidence="2 8" id="KW-0808">Transferase</keyword>
<evidence type="ECO:0000256" key="2">
    <source>
        <dbReference type="ARBA" id="ARBA00022679"/>
    </source>
</evidence>
<dbReference type="EMBL" id="JAVDPW010000010">
    <property type="protein sequence ID" value="MDR6292752.1"/>
    <property type="molecule type" value="Genomic_DNA"/>
</dbReference>
<dbReference type="InterPro" id="IPR025877">
    <property type="entry name" value="MobA-like_NTP_Trfase"/>
</dbReference>
<evidence type="ECO:0000256" key="4">
    <source>
        <dbReference type="ARBA" id="ARBA00022741"/>
    </source>
</evidence>
<evidence type="ECO:0000259" key="9">
    <source>
        <dbReference type="Pfam" id="PF12804"/>
    </source>
</evidence>
<organism evidence="10 11">
    <name type="scientific">Inquilinus ginsengisoli</name>
    <dbReference type="NCBI Taxonomy" id="363840"/>
    <lineage>
        <taxon>Bacteria</taxon>
        <taxon>Pseudomonadati</taxon>
        <taxon>Pseudomonadota</taxon>
        <taxon>Alphaproteobacteria</taxon>
        <taxon>Rhodospirillales</taxon>
        <taxon>Rhodospirillaceae</taxon>
        <taxon>Inquilinus</taxon>
    </lineage>
</organism>
<proteinExistence type="inferred from homology"/>
<dbReference type="GO" id="GO:0061603">
    <property type="term" value="F:molybdenum cofactor guanylyltransferase activity"/>
    <property type="evidence" value="ECO:0007669"/>
    <property type="project" value="UniProtKB-EC"/>
</dbReference>
<accession>A0ABU1JWU7</accession>
<feature type="binding site" evidence="8">
    <location>
        <position position="109"/>
    </location>
    <ligand>
        <name>GTP</name>
        <dbReference type="ChEBI" id="CHEBI:37565"/>
    </ligand>
</feature>
<keyword evidence="6 8" id="KW-0342">GTP-binding</keyword>
<keyword evidence="5 8" id="KW-0460">Magnesium</keyword>
<comment type="similarity">
    <text evidence="8">Belongs to the MobA family.</text>
</comment>
<keyword evidence="7 8" id="KW-0501">Molybdenum cofactor biosynthesis</keyword>
<dbReference type="CDD" id="cd02503">
    <property type="entry name" value="MobA"/>
    <property type="match status" value="1"/>
</dbReference>
<evidence type="ECO:0000256" key="8">
    <source>
        <dbReference type="HAMAP-Rule" id="MF_00316"/>
    </source>
</evidence>
<dbReference type="InterPro" id="IPR029044">
    <property type="entry name" value="Nucleotide-diphossugar_trans"/>
</dbReference>
<keyword evidence="1 8" id="KW-0963">Cytoplasm</keyword>
<comment type="subcellular location">
    <subcellularLocation>
        <location evidence="8">Cytoplasm</location>
    </subcellularLocation>
</comment>
<comment type="cofactor">
    <cofactor evidence="8">
        <name>Mg(2+)</name>
        <dbReference type="ChEBI" id="CHEBI:18420"/>
    </cofactor>
</comment>
<keyword evidence="11" id="KW-1185">Reference proteome</keyword>
<keyword evidence="4 8" id="KW-0547">Nucleotide-binding</keyword>
<protein>
    <recommendedName>
        <fullName evidence="8">Molybdenum cofactor guanylyltransferase</fullName>
        <shortName evidence="8">MoCo guanylyltransferase</shortName>
        <ecNumber evidence="8">2.7.7.77</ecNumber>
    </recommendedName>
    <alternativeName>
        <fullName evidence="8">GTP:molybdopterin guanylyltransferase</fullName>
    </alternativeName>
    <alternativeName>
        <fullName evidence="8">Mo-MPT guanylyltransferase</fullName>
    </alternativeName>
    <alternativeName>
        <fullName evidence="8">Molybdopterin guanylyltransferase</fullName>
    </alternativeName>
    <alternativeName>
        <fullName evidence="8">Molybdopterin-guanine dinucleotide synthase</fullName>
        <shortName evidence="8">MGD synthase</shortName>
    </alternativeName>
</protein>
<keyword evidence="3 8" id="KW-0479">Metal-binding</keyword>
<dbReference type="NCBIfam" id="TIGR02665">
    <property type="entry name" value="molyb_mobA"/>
    <property type="match status" value="1"/>
</dbReference>
<feature type="binding site" evidence="8">
    <location>
        <position position="28"/>
    </location>
    <ligand>
        <name>GTP</name>
        <dbReference type="ChEBI" id="CHEBI:37565"/>
    </ligand>
</feature>
<dbReference type="EC" id="2.7.7.77" evidence="8"/>
<comment type="domain">
    <text evidence="8">The N-terminal domain determines nucleotide recognition and specific binding, while the C-terminal domain determines the specific binding to the target protein.</text>
</comment>
<gene>
    <name evidence="8" type="primary">mobA</name>
    <name evidence="10" type="ORF">E9232_005297</name>
</gene>
<comment type="subunit">
    <text evidence="8">Monomer.</text>
</comment>
<evidence type="ECO:0000313" key="11">
    <source>
        <dbReference type="Proteomes" id="UP001262410"/>
    </source>
</evidence>
<feature type="domain" description="MobA-like NTP transferase" evidence="9">
    <location>
        <begin position="12"/>
        <end position="170"/>
    </location>
</feature>
<dbReference type="Gene3D" id="3.90.550.10">
    <property type="entry name" value="Spore Coat Polysaccharide Biosynthesis Protein SpsA, Chain A"/>
    <property type="match status" value="1"/>
</dbReference>
<evidence type="ECO:0000256" key="1">
    <source>
        <dbReference type="ARBA" id="ARBA00022490"/>
    </source>
</evidence>
<sequence length="213" mass="22317">MSLEEEGGPVLGAILAGGLARRMGGGDKGLRPLGGAVMLDRVIGRAAPQVAALCLNANGDPGRFARWPLPVVPDDVPGAAGPLAGILAVLDWAAATDPQIRTVASFPCDAPFIPRDLVARLAAVRLEQGAEIAMAASGGRTHPVVALWPVALRGDLRHALVVEDIRKIERWTARHPTAVVEFASDPVDPFLNSNTPEDLAEAERLLARYPGLA</sequence>
<dbReference type="Pfam" id="PF12804">
    <property type="entry name" value="NTP_transf_3"/>
    <property type="match status" value="1"/>
</dbReference>
<keyword evidence="10" id="KW-0548">Nucleotidyltransferase</keyword>
<evidence type="ECO:0000256" key="3">
    <source>
        <dbReference type="ARBA" id="ARBA00022723"/>
    </source>
</evidence>
<feature type="binding site" evidence="8">
    <location>
        <begin position="15"/>
        <end position="17"/>
    </location>
    <ligand>
        <name>GTP</name>
        <dbReference type="ChEBI" id="CHEBI:37565"/>
    </ligand>
</feature>
<name>A0ABU1JWU7_9PROT</name>
<comment type="caution">
    <text evidence="10">The sequence shown here is derived from an EMBL/GenBank/DDBJ whole genome shotgun (WGS) entry which is preliminary data.</text>
</comment>
<dbReference type="SUPFAM" id="SSF53448">
    <property type="entry name" value="Nucleotide-diphospho-sugar transferases"/>
    <property type="match status" value="1"/>
</dbReference>
<feature type="binding site" evidence="8">
    <location>
        <position position="109"/>
    </location>
    <ligand>
        <name>Mg(2+)</name>
        <dbReference type="ChEBI" id="CHEBI:18420"/>
    </ligand>
</feature>
<evidence type="ECO:0000313" key="10">
    <source>
        <dbReference type="EMBL" id="MDR6292752.1"/>
    </source>
</evidence>
<dbReference type="Proteomes" id="UP001262410">
    <property type="component" value="Unassembled WGS sequence"/>
</dbReference>
<dbReference type="PANTHER" id="PTHR19136:SF81">
    <property type="entry name" value="MOLYBDENUM COFACTOR GUANYLYLTRANSFERASE"/>
    <property type="match status" value="1"/>
</dbReference>
<evidence type="ECO:0000256" key="7">
    <source>
        <dbReference type="ARBA" id="ARBA00023150"/>
    </source>
</evidence>
<comment type="function">
    <text evidence="8">Transfers a GMP moiety from GTP to Mo-molybdopterin (Mo-MPT) cofactor (Moco or molybdenum cofactor) to form Mo-molybdopterin guanine dinucleotide (Mo-MGD) cofactor.</text>
</comment>
<reference evidence="10 11" key="1">
    <citation type="submission" date="2023-07" db="EMBL/GenBank/DDBJ databases">
        <title>Sorghum-associated microbial communities from plants grown in Nebraska, USA.</title>
        <authorList>
            <person name="Schachtman D."/>
        </authorList>
    </citation>
    <scope>NUCLEOTIDE SEQUENCE [LARGE SCALE GENOMIC DNA]</scope>
    <source>
        <strain evidence="10 11">584</strain>
    </source>
</reference>
<feature type="binding site" evidence="8">
    <location>
        <position position="74"/>
    </location>
    <ligand>
        <name>GTP</name>
        <dbReference type="ChEBI" id="CHEBI:37565"/>
    </ligand>
</feature>
<dbReference type="PANTHER" id="PTHR19136">
    <property type="entry name" value="MOLYBDENUM COFACTOR GUANYLYLTRANSFERASE"/>
    <property type="match status" value="1"/>
</dbReference>